<dbReference type="GO" id="GO:0019843">
    <property type="term" value="F:rRNA binding"/>
    <property type="evidence" value="ECO:0007669"/>
    <property type="project" value="UniProtKB-UniRule"/>
</dbReference>
<keyword evidence="2 5" id="KW-0699">rRNA-binding</keyword>
<keyword evidence="3 5" id="KW-0694">RNA-binding</keyword>
<comment type="subunit">
    <text evidence="5">Associates with stalled 50S ribosomal subunits. Binds to RqcP.</text>
</comment>
<dbReference type="GO" id="GO:0072344">
    <property type="term" value="P:rescue of stalled ribosome"/>
    <property type="evidence" value="ECO:0007669"/>
    <property type="project" value="UniProtKB-UniRule"/>
</dbReference>
<dbReference type="InterPro" id="IPR008532">
    <property type="entry name" value="NFACT_RNA-bd"/>
</dbReference>
<dbReference type="GO" id="GO:0000049">
    <property type="term" value="F:tRNA binding"/>
    <property type="evidence" value="ECO:0007669"/>
    <property type="project" value="UniProtKB-UniRule"/>
</dbReference>
<dbReference type="HAMAP" id="MF_00844_B">
    <property type="entry name" value="RqcH_B"/>
    <property type="match status" value="1"/>
</dbReference>
<dbReference type="Gene3D" id="2.30.310.10">
    <property type="entry name" value="ibrinogen binding protein from staphylococcus aureus domain"/>
    <property type="match status" value="1"/>
</dbReference>
<dbReference type="PANTHER" id="PTHR15239">
    <property type="entry name" value="NUCLEAR EXPORT MEDIATOR FACTOR NEMF"/>
    <property type="match status" value="1"/>
</dbReference>
<evidence type="ECO:0000256" key="3">
    <source>
        <dbReference type="ARBA" id="ARBA00022884"/>
    </source>
</evidence>
<comment type="similarity">
    <text evidence="5">Belongs to the NEMF family.</text>
</comment>
<feature type="domain" description="NFACT RNA-binding" evidence="6">
    <location>
        <begin position="447"/>
        <end position="536"/>
    </location>
</feature>
<dbReference type="InterPro" id="IPR051608">
    <property type="entry name" value="RQC_Subunit_NEMF"/>
</dbReference>
<reference evidence="7 8" key="1">
    <citation type="submission" date="2017-12" db="EMBL/GenBank/DDBJ databases">
        <title>Phylogenetic diversity of female urinary microbiome.</title>
        <authorList>
            <person name="Thomas-White K."/>
            <person name="Wolfe A.J."/>
        </authorList>
    </citation>
    <scope>NUCLEOTIDE SEQUENCE [LARGE SCALE GENOMIC DNA]</scope>
    <source>
        <strain evidence="7 8">UMB0898</strain>
    </source>
</reference>
<dbReference type="GO" id="GO:0043023">
    <property type="term" value="F:ribosomal large subunit binding"/>
    <property type="evidence" value="ECO:0007669"/>
    <property type="project" value="UniProtKB-UniRule"/>
</dbReference>
<evidence type="ECO:0000259" key="6">
    <source>
        <dbReference type="Pfam" id="PF05670"/>
    </source>
</evidence>
<evidence type="ECO:0000256" key="2">
    <source>
        <dbReference type="ARBA" id="ARBA00022730"/>
    </source>
</evidence>
<evidence type="ECO:0000256" key="1">
    <source>
        <dbReference type="ARBA" id="ARBA00022555"/>
    </source>
</evidence>
<comment type="caution">
    <text evidence="7">The sequence shown here is derived from an EMBL/GenBank/DDBJ whole genome shotgun (WGS) entry which is preliminary data.</text>
</comment>
<dbReference type="EMBL" id="PKHE01000008">
    <property type="protein sequence ID" value="PKY89147.1"/>
    <property type="molecule type" value="Genomic_DNA"/>
</dbReference>
<dbReference type="InterPro" id="IPR043682">
    <property type="entry name" value="RqcH_bacterial"/>
</dbReference>
<evidence type="ECO:0000256" key="5">
    <source>
        <dbReference type="HAMAP-Rule" id="MF_00844"/>
    </source>
</evidence>
<evidence type="ECO:0000313" key="8">
    <source>
        <dbReference type="Proteomes" id="UP000234384"/>
    </source>
</evidence>
<dbReference type="OrthoDB" id="9766163at2"/>
<proteinExistence type="inferred from homology"/>
<dbReference type="AlphaFoldDB" id="A0A2I1K0L9"/>
<dbReference type="Proteomes" id="UP000234384">
    <property type="component" value="Unassembled WGS sequence"/>
</dbReference>
<name>A0A2I1K0L9_9LACT</name>
<protein>
    <recommendedName>
        <fullName evidence="5">Rqc2 homolog RqcH</fullName>
        <shortName evidence="5">RqcH</shortName>
    </recommendedName>
</protein>
<dbReference type="FunFam" id="2.30.310.10:FF:000004">
    <property type="entry name" value="Fibronectin-binding protein A"/>
    <property type="match status" value="1"/>
</dbReference>
<gene>
    <name evidence="5" type="primary">rqcH</name>
    <name evidence="7" type="ORF">CYJ57_04195</name>
</gene>
<dbReference type="Pfam" id="PF05670">
    <property type="entry name" value="NFACT-R_1"/>
    <property type="match status" value="1"/>
</dbReference>
<evidence type="ECO:0000256" key="4">
    <source>
        <dbReference type="ARBA" id="ARBA00022917"/>
    </source>
</evidence>
<dbReference type="GO" id="GO:1990112">
    <property type="term" value="C:RQC complex"/>
    <property type="evidence" value="ECO:0007669"/>
    <property type="project" value="TreeGrafter"/>
</dbReference>
<dbReference type="PANTHER" id="PTHR15239:SF6">
    <property type="entry name" value="RIBOSOME QUALITY CONTROL COMPLEX SUBUNIT NEMF"/>
    <property type="match status" value="1"/>
</dbReference>
<evidence type="ECO:0000313" key="7">
    <source>
        <dbReference type="EMBL" id="PKY89147.1"/>
    </source>
</evidence>
<keyword evidence="1 5" id="KW-0820">tRNA-binding</keyword>
<comment type="function">
    <text evidence="5">Key component of the ribosome quality control system (RQC), a ribosome-associated complex that mediates the extraction of incompletely synthesized nascent chains from stalled ribosomes and their subsequent degradation. RqcH recruits Ala-charged tRNA, and with RqcP directs the elongation of stalled nascent chains on 50S ribosomal subunits, leading to non-templated C-terminal alanine extensions (Ala tail). The Ala tail promotes nascent chain degradation. May add between 1 and at least 8 Ala residues. Binds to stalled 50S ribosomal subunits.</text>
</comment>
<organism evidence="7 8">
    <name type="scientific">Falseniella ignava</name>
    <dbReference type="NCBI Taxonomy" id="137730"/>
    <lineage>
        <taxon>Bacteria</taxon>
        <taxon>Bacillati</taxon>
        <taxon>Bacillota</taxon>
        <taxon>Bacilli</taxon>
        <taxon>Lactobacillales</taxon>
        <taxon>Aerococcaceae</taxon>
        <taxon>Falseniella</taxon>
    </lineage>
</organism>
<sequence>MSFDGFYTHMMQQELADHLIGGKINKIYQPFLQDIQLVIRSNGQNHRLTASIHPVYYRIHLTEERSNNPKQAPMFCMLLRKHIENAVIQNITQLENDRILIFDLSSRNELGDNLHYQLIFELMGRHSNIVLINPATQTIIDCIKHVPASQNTYRTLQAGAEYRLPPQQEQQVNLFKLSDEARSEFAKINRETIESGQAHRVIQGLSKITNQQLLSWLEQGDTVEVALERLLGLFSEKQPVVFNQPDPVQFYSADLPVIEGERQYFRLLGVSLDYYYTEKARLDHIKQLSGDLSQHIQRILKRNDKKLTELQRDRVVAQKSDEYKLKGELLSAFASSIQRGQTQATVTNYYTNEPITIELDPQLSAIDNSQAYFRKYSKYRDSLKYIDQQEQLTQQENQYLESVLVQISQATVADIEDIKDELRQEGYMAQHKKQIKKRATSKSRPRVYVAKDETRILVGRNNHQNDQLSVRNSHKNYWWLHAKDIPGAHVVIESVDPSPETIQEAAEIAAYHSKSSHSANVPVDLVQLKALRKPNGAKPGFVIYEGQETLFVTPVEEEIKSKEQVQD</sequence>
<keyword evidence="4 5" id="KW-0648">Protein biosynthesis</keyword>
<dbReference type="Pfam" id="PF05833">
    <property type="entry name" value="NFACT_N"/>
    <property type="match status" value="1"/>
</dbReference>
<accession>A0A2I1K0L9</accession>
<dbReference type="RefSeq" id="WP_101954198.1">
    <property type="nucleotide sequence ID" value="NZ_PKHE01000008.1"/>
</dbReference>